<comment type="caution">
    <text evidence="5">The sequence shown here is derived from an EMBL/GenBank/DDBJ whole genome shotgun (WGS) entry which is preliminary data.</text>
</comment>
<dbReference type="InterPro" id="IPR006119">
    <property type="entry name" value="Resolv_N"/>
</dbReference>
<accession>A0A4Y3KGW9</accession>
<dbReference type="PANTHER" id="PTHR30461">
    <property type="entry name" value="DNA-INVERTASE FROM LAMBDOID PROPHAGE"/>
    <property type="match status" value="1"/>
</dbReference>
<dbReference type="EMBL" id="BJLP01000052">
    <property type="protein sequence ID" value="GEA82248.1"/>
    <property type="molecule type" value="Genomic_DNA"/>
</dbReference>
<dbReference type="InterPro" id="IPR025827">
    <property type="entry name" value="Zn_ribbon_recom_dom"/>
</dbReference>
<dbReference type="CDD" id="cd00338">
    <property type="entry name" value="Ser_Recombinase"/>
    <property type="match status" value="1"/>
</dbReference>
<keyword evidence="6" id="KW-1185">Reference proteome</keyword>
<sequence>MTDPLPHADADDWDERLPPLDQLELGALRAATFDPTLIPPGKRAVIYIRVSSPGQVKTDYDPEGNSLPAQRKACHRKADQMGLTIIDEYVEPGRSATEMSKRIAFRQMLARIRTEQDVDYVIVYKLSRLARNRYDEALVGVDLAKLGVTLMSATEAIDETPVGQLMQGMLAVFNEYQSRESGADIAYKMGEKAKRGGTIGVAKLGYKNVVDHYEGRQIRTIAVDEERAPYVRLAFELYATGEYTLHDLSDELTDRGLLTRPTASRPAGPVSVNKLHQMLKDRYYIGIVTYKGEEYPGRHEALIDEDLFDTVQDIVKSRGKSGERRRIHHHFLKGTIYCGECKRVRGEDQRLRIQRVLNRHGTEYFYYFCPNRRDGTCTQPHHEMTAIEDAVERHYGRKRFTEIYVDLVRNLMDDAVSDQEESQRLLRRQLNEQINRLDTQEENLIDLAADGEIAKDRIKTRLYKIQRERERLTEQFDVVNTDLKAGQRVIEQHLTLLRDATTLYRGASDENKRRLNQLIYKAIYIERDPEDNLSASASHARDPYDALYAGQEALDAVGRQMSTEALNAAFERSLAANHADDGRGAIQMDRASSVTTCWASCLTAVSAAQGSTKPHMVEVAGIEPASDDVEPGLLRVQSVMDFLGPHHSHGREGGRAQSARSPDPHTDDEDQQWLSR</sequence>
<dbReference type="PROSITE" id="PS51736">
    <property type="entry name" value="RECOMBINASES_3"/>
    <property type="match status" value="1"/>
</dbReference>
<dbReference type="Pfam" id="PF13408">
    <property type="entry name" value="Zn_ribbon_recom"/>
    <property type="match status" value="1"/>
</dbReference>
<feature type="domain" description="Resolvase/invertase-type recombinase catalytic" evidence="3">
    <location>
        <begin position="43"/>
        <end position="196"/>
    </location>
</feature>
<feature type="compositionally biased region" description="Acidic residues" evidence="2">
    <location>
        <begin position="666"/>
        <end position="676"/>
    </location>
</feature>
<feature type="region of interest" description="Disordered" evidence="2">
    <location>
        <begin position="643"/>
        <end position="676"/>
    </location>
</feature>
<evidence type="ECO:0000313" key="5">
    <source>
        <dbReference type="EMBL" id="GEA82248.1"/>
    </source>
</evidence>
<dbReference type="SUPFAM" id="SSF53041">
    <property type="entry name" value="Resolvase-like"/>
    <property type="match status" value="1"/>
</dbReference>
<evidence type="ECO:0000259" key="4">
    <source>
        <dbReference type="PROSITE" id="PS51737"/>
    </source>
</evidence>
<protein>
    <recommendedName>
        <fullName evidence="7">Recombinase family protein</fullName>
    </recommendedName>
</protein>
<dbReference type="GO" id="GO:0003677">
    <property type="term" value="F:DNA binding"/>
    <property type="evidence" value="ECO:0007669"/>
    <property type="project" value="InterPro"/>
</dbReference>
<dbReference type="PANTHER" id="PTHR30461:SF23">
    <property type="entry name" value="DNA RECOMBINASE-RELATED"/>
    <property type="match status" value="1"/>
</dbReference>
<evidence type="ECO:0000313" key="6">
    <source>
        <dbReference type="Proteomes" id="UP000315842"/>
    </source>
</evidence>
<proteinExistence type="predicted"/>
<organism evidence="5 6">
    <name type="scientific">Cellulomonas uda</name>
    <dbReference type="NCBI Taxonomy" id="1714"/>
    <lineage>
        <taxon>Bacteria</taxon>
        <taxon>Bacillati</taxon>
        <taxon>Actinomycetota</taxon>
        <taxon>Actinomycetes</taxon>
        <taxon>Micrococcales</taxon>
        <taxon>Cellulomonadaceae</taxon>
        <taxon>Cellulomonas</taxon>
    </lineage>
</organism>
<dbReference type="Pfam" id="PF00239">
    <property type="entry name" value="Resolvase"/>
    <property type="match status" value="1"/>
</dbReference>
<reference evidence="5 6" key="1">
    <citation type="submission" date="2019-06" db="EMBL/GenBank/DDBJ databases">
        <title>Whole genome shotgun sequence of Cellulomonas uda NBRC 3747.</title>
        <authorList>
            <person name="Hosoyama A."/>
            <person name="Uohara A."/>
            <person name="Ohji S."/>
            <person name="Ichikawa N."/>
        </authorList>
    </citation>
    <scope>NUCLEOTIDE SEQUENCE [LARGE SCALE GENOMIC DNA]</scope>
    <source>
        <strain evidence="5 6">NBRC 3747</strain>
    </source>
</reference>
<feature type="domain" description="Recombinase" evidence="4">
    <location>
        <begin position="203"/>
        <end position="321"/>
    </location>
</feature>
<evidence type="ECO:0000259" key="3">
    <source>
        <dbReference type="PROSITE" id="PS51736"/>
    </source>
</evidence>
<gene>
    <name evidence="5" type="ORF">CUD01_26920</name>
</gene>
<dbReference type="Gene3D" id="3.90.1750.20">
    <property type="entry name" value="Putative Large Serine Recombinase, Chain B, Domain 2"/>
    <property type="match status" value="1"/>
</dbReference>
<dbReference type="Proteomes" id="UP000315842">
    <property type="component" value="Unassembled WGS sequence"/>
</dbReference>
<evidence type="ECO:0000256" key="2">
    <source>
        <dbReference type="SAM" id="MobiDB-lite"/>
    </source>
</evidence>
<evidence type="ECO:0000256" key="1">
    <source>
        <dbReference type="SAM" id="Coils"/>
    </source>
</evidence>
<dbReference type="InterPro" id="IPR050639">
    <property type="entry name" value="SSR_resolvase"/>
</dbReference>
<dbReference type="AlphaFoldDB" id="A0A4Y3KGW9"/>
<name>A0A4Y3KGW9_CELUD</name>
<feature type="coiled-coil region" evidence="1">
    <location>
        <begin position="423"/>
        <end position="475"/>
    </location>
</feature>
<dbReference type="SMART" id="SM00857">
    <property type="entry name" value="Resolvase"/>
    <property type="match status" value="1"/>
</dbReference>
<dbReference type="GO" id="GO:0000150">
    <property type="term" value="F:DNA strand exchange activity"/>
    <property type="evidence" value="ECO:0007669"/>
    <property type="project" value="InterPro"/>
</dbReference>
<evidence type="ECO:0008006" key="7">
    <source>
        <dbReference type="Google" id="ProtNLM"/>
    </source>
</evidence>
<dbReference type="Gene3D" id="3.40.50.1390">
    <property type="entry name" value="Resolvase, N-terminal catalytic domain"/>
    <property type="match status" value="1"/>
</dbReference>
<dbReference type="InterPro" id="IPR036162">
    <property type="entry name" value="Resolvase-like_N_sf"/>
</dbReference>
<keyword evidence="1" id="KW-0175">Coiled coil</keyword>
<dbReference type="PROSITE" id="PS51737">
    <property type="entry name" value="RECOMBINASE_DNA_BIND"/>
    <property type="match status" value="1"/>
</dbReference>
<dbReference type="Pfam" id="PF07508">
    <property type="entry name" value="Recombinase"/>
    <property type="match status" value="1"/>
</dbReference>
<dbReference type="InterPro" id="IPR011109">
    <property type="entry name" value="DNA_bind_recombinase_dom"/>
</dbReference>
<dbReference type="InterPro" id="IPR038109">
    <property type="entry name" value="DNA_bind_recomb_sf"/>
</dbReference>